<evidence type="ECO:0000256" key="9">
    <source>
        <dbReference type="SAM" id="SignalP"/>
    </source>
</evidence>
<evidence type="ECO:0000313" key="12">
    <source>
        <dbReference type="Proteomes" id="UP000626109"/>
    </source>
</evidence>
<dbReference type="InterPro" id="IPR018247">
    <property type="entry name" value="EF_Hand_1_Ca_BS"/>
</dbReference>
<dbReference type="InterPro" id="IPR041569">
    <property type="entry name" value="AAA_lid_3"/>
</dbReference>
<evidence type="ECO:0000256" key="8">
    <source>
        <dbReference type="ARBA" id="ARBA00023136"/>
    </source>
</evidence>
<evidence type="ECO:0000256" key="3">
    <source>
        <dbReference type="ARBA" id="ARBA00010550"/>
    </source>
</evidence>
<comment type="similarity">
    <text evidence="2">In the C-terminal section; belongs to the peptidase M41 family.</text>
</comment>
<feature type="signal peptide" evidence="9">
    <location>
        <begin position="1"/>
        <end position="20"/>
    </location>
</feature>
<organism evidence="11 12">
    <name type="scientific">Polarella glacialis</name>
    <name type="common">Dinoflagellate</name>
    <dbReference type="NCBI Taxonomy" id="89957"/>
    <lineage>
        <taxon>Eukaryota</taxon>
        <taxon>Sar</taxon>
        <taxon>Alveolata</taxon>
        <taxon>Dinophyceae</taxon>
        <taxon>Suessiales</taxon>
        <taxon>Suessiaceae</taxon>
        <taxon>Polarella</taxon>
    </lineage>
</organism>
<dbReference type="GO" id="GO:0016020">
    <property type="term" value="C:membrane"/>
    <property type="evidence" value="ECO:0007669"/>
    <property type="project" value="UniProtKB-SubCell"/>
</dbReference>
<dbReference type="InterPro" id="IPR000642">
    <property type="entry name" value="Peptidase_M41"/>
</dbReference>
<feature type="chain" id="PRO_5032489176" description="EF-hand domain-containing protein" evidence="9">
    <location>
        <begin position="21"/>
        <end position="1002"/>
    </location>
</feature>
<dbReference type="GO" id="GO:0004222">
    <property type="term" value="F:metalloendopeptidase activity"/>
    <property type="evidence" value="ECO:0007669"/>
    <property type="project" value="InterPro"/>
</dbReference>
<protein>
    <recommendedName>
        <fullName evidence="10">EF-hand domain-containing protein</fullName>
    </recommendedName>
</protein>
<dbReference type="AlphaFoldDB" id="A0A813KAK6"/>
<dbReference type="Pfam" id="PF17862">
    <property type="entry name" value="AAA_lid_3"/>
    <property type="match status" value="2"/>
</dbReference>
<comment type="caution">
    <text evidence="11">The sequence shown here is derived from an EMBL/GenBank/DDBJ whole genome shotgun (WGS) entry which is preliminary data.</text>
</comment>
<dbReference type="SUPFAM" id="SSF140990">
    <property type="entry name" value="FtsH protease domain-like"/>
    <property type="match status" value="1"/>
</dbReference>
<dbReference type="GO" id="GO:0004176">
    <property type="term" value="F:ATP-dependent peptidase activity"/>
    <property type="evidence" value="ECO:0007669"/>
    <property type="project" value="InterPro"/>
</dbReference>
<keyword evidence="7" id="KW-1133">Transmembrane helix</keyword>
<dbReference type="Gene3D" id="1.20.58.760">
    <property type="entry name" value="Peptidase M41"/>
    <property type="match status" value="1"/>
</dbReference>
<evidence type="ECO:0000313" key="11">
    <source>
        <dbReference type="EMBL" id="CAE8701613.1"/>
    </source>
</evidence>
<dbReference type="PANTHER" id="PTHR23076">
    <property type="entry name" value="METALLOPROTEASE M41 FTSH"/>
    <property type="match status" value="1"/>
</dbReference>
<dbReference type="InterPro" id="IPR027417">
    <property type="entry name" value="P-loop_NTPase"/>
</dbReference>
<evidence type="ECO:0000256" key="7">
    <source>
        <dbReference type="ARBA" id="ARBA00022989"/>
    </source>
</evidence>
<dbReference type="SMART" id="SM00382">
    <property type="entry name" value="AAA"/>
    <property type="match status" value="2"/>
</dbReference>
<dbReference type="PANTHER" id="PTHR23076:SF113">
    <property type="entry name" value="ATP-DEPENDENT ZINC METALLOPROTEASE FTSH 1, CHLOROPLASTIC-RELATED"/>
    <property type="match status" value="1"/>
</dbReference>
<dbReference type="GO" id="GO:0006508">
    <property type="term" value="P:proteolysis"/>
    <property type="evidence" value="ECO:0007669"/>
    <property type="project" value="UniProtKB-KW"/>
</dbReference>
<accession>A0A813KAK6</accession>
<keyword evidence="5" id="KW-0812">Transmembrane</keyword>
<keyword evidence="8" id="KW-0472">Membrane</keyword>
<dbReference type="InterPro" id="IPR003960">
    <property type="entry name" value="ATPase_AAA_CS"/>
</dbReference>
<feature type="domain" description="EF-hand" evidence="10">
    <location>
        <begin position="29"/>
        <end position="64"/>
    </location>
</feature>
<dbReference type="GO" id="GO:0005524">
    <property type="term" value="F:ATP binding"/>
    <property type="evidence" value="ECO:0007669"/>
    <property type="project" value="InterPro"/>
</dbReference>
<name>A0A813KAK6_POLGL</name>
<dbReference type="Gene3D" id="3.40.50.300">
    <property type="entry name" value="P-loop containing nucleotide triphosphate hydrolases"/>
    <property type="match status" value="2"/>
</dbReference>
<dbReference type="Gene3D" id="1.10.8.60">
    <property type="match status" value="2"/>
</dbReference>
<proteinExistence type="inferred from homology"/>
<dbReference type="Pfam" id="PF01434">
    <property type="entry name" value="Peptidase_M41"/>
    <property type="match status" value="1"/>
</dbReference>
<evidence type="ECO:0000256" key="5">
    <source>
        <dbReference type="ARBA" id="ARBA00022692"/>
    </source>
</evidence>
<gene>
    <name evidence="11" type="ORF">PGLA2088_LOCUS32071</name>
</gene>
<evidence type="ECO:0000259" key="10">
    <source>
        <dbReference type="PROSITE" id="PS50222"/>
    </source>
</evidence>
<keyword evidence="4" id="KW-0645">Protease</keyword>
<dbReference type="Proteomes" id="UP000626109">
    <property type="component" value="Unassembled WGS sequence"/>
</dbReference>
<keyword evidence="6" id="KW-0378">Hydrolase</keyword>
<dbReference type="EMBL" id="CAJNNW010029817">
    <property type="protein sequence ID" value="CAE8701613.1"/>
    <property type="molecule type" value="Genomic_DNA"/>
</dbReference>
<dbReference type="GO" id="GO:0005509">
    <property type="term" value="F:calcium ion binding"/>
    <property type="evidence" value="ECO:0007669"/>
    <property type="project" value="InterPro"/>
</dbReference>
<dbReference type="SUPFAM" id="SSF52540">
    <property type="entry name" value="P-loop containing nucleoside triphosphate hydrolases"/>
    <property type="match status" value="2"/>
</dbReference>
<sequence length="1002" mass="106823">MRIALFGSLAVMLAMRLTLWDMSGEDRAPDTEDLNLLFDAFDADGDGLLNETELDELEADLGRQMLDLKALCPSGGASKTDLEAYYTTVITASLSADCALALEPRVESLFVLGAAAVVTLALGLALRRRLKAALLPDNRVLVEVGRGQTRVRAGWLLAGNRQSGAGGFQFVDPSGEATASLQQRAKQCINISPEGQMEISSPEEAPDEALQICIVSRGSDDDDDDAGSQEDEKSRAYKSARDFKVLKESDPAFVPMDDFKGNSDVRRELEELVELLKSPDRYAKLGAVPPRGVLFCGEPGTGKTFAAQAVASQAGVPFVAISGSDFRQSPYSGVGTSMTLMMFEKAKKLAPCVIFIDEIDSVGEARRSGPTAFQDAGELGGSVTRDQDSNLNMILAKMDGFQPSSGVLVLAATNRPEVLDEALLRPGRFDRRIEFRLPDAQGRAEILKGYSGRIVFGEGEALNMADLAKRTPAFSPADLQGLLNDSATAAARAGQEAVLVSDVEDCLVKMKKRKAKARPEGAFQVTESVDVTLQDVRGHDEALEELRDLVDVLVDRERYKVLGAVPPRGVLLEGPPGVGKTLCARALAGEIGLPFLQASGSDFQAGKFAGQGIQLVKRLFAYARKLQPCIVFIDEIDALGRQRGAEARGAEQDRESTLMQLFVELDGFDERSDILLVAATNRADVLDPALLRPGRLDRRVALELPDQAGRRAVLDIHSSSTPLAPDVDLDELARRTSGFSGADLRNLVNEAALLAAKQRAKAVPRECVFRAADRIMLGLEKANPMRSGRARRLTAVHEAGHAVLGLAFGLLSQRRVARASIRPRAGGIGGVTVFEPPEEGSEGVLPAGIFTRQGCLSSLCVDLGGRVAEETLAPWGEVSSGASSDLQVATQRAMAMAADWGLCSEASGSAANAPILSLGALGRRCSDATLRQVELAASSVLTQALGSARNVLRSTAGRACLELVTERLLASEELGAEELFAAPLDVASLQAAAAHEAEHWAL</sequence>
<dbReference type="PROSITE" id="PS50222">
    <property type="entry name" value="EF_HAND_2"/>
    <property type="match status" value="1"/>
</dbReference>
<comment type="similarity">
    <text evidence="3">In the N-terminal section; belongs to the AAA ATPase family.</text>
</comment>
<evidence type="ECO:0000256" key="4">
    <source>
        <dbReference type="ARBA" id="ARBA00022670"/>
    </source>
</evidence>
<dbReference type="InterPro" id="IPR002048">
    <property type="entry name" value="EF_hand_dom"/>
</dbReference>
<reference evidence="11" key="1">
    <citation type="submission" date="2021-02" db="EMBL/GenBank/DDBJ databases">
        <authorList>
            <person name="Dougan E. K."/>
            <person name="Rhodes N."/>
            <person name="Thang M."/>
            <person name="Chan C."/>
        </authorList>
    </citation>
    <scope>NUCLEOTIDE SEQUENCE</scope>
</reference>
<dbReference type="FunFam" id="1.10.8.60:FF:000001">
    <property type="entry name" value="ATP-dependent zinc metalloprotease FtsH"/>
    <property type="match status" value="1"/>
</dbReference>
<dbReference type="InterPro" id="IPR037219">
    <property type="entry name" value="Peptidase_M41-like"/>
</dbReference>
<dbReference type="FunFam" id="3.40.50.300:FF:002568">
    <property type="entry name" value="Cell division protein (FtsH)"/>
    <property type="match status" value="2"/>
</dbReference>
<dbReference type="GO" id="GO:0016887">
    <property type="term" value="F:ATP hydrolysis activity"/>
    <property type="evidence" value="ECO:0007669"/>
    <property type="project" value="InterPro"/>
</dbReference>
<keyword evidence="9" id="KW-0732">Signal</keyword>
<dbReference type="PROSITE" id="PS00674">
    <property type="entry name" value="AAA"/>
    <property type="match status" value="2"/>
</dbReference>
<evidence type="ECO:0000256" key="2">
    <source>
        <dbReference type="ARBA" id="ARBA00010044"/>
    </source>
</evidence>
<dbReference type="Pfam" id="PF00004">
    <property type="entry name" value="AAA"/>
    <property type="match status" value="2"/>
</dbReference>
<dbReference type="InterPro" id="IPR003959">
    <property type="entry name" value="ATPase_AAA_core"/>
</dbReference>
<dbReference type="InterPro" id="IPR003593">
    <property type="entry name" value="AAA+_ATPase"/>
</dbReference>
<comment type="subcellular location">
    <subcellularLocation>
        <location evidence="1">Membrane</location>
    </subcellularLocation>
</comment>
<evidence type="ECO:0000256" key="6">
    <source>
        <dbReference type="ARBA" id="ARBA00022801"/>
    </source>
</evidence>
<dbReference type="PROSITE" id="PS00018">
    <property type="entry name" value="EF_HAND_1"/>
    <property type="match status" value="1"/>
</dbReference>
<evidence type="ECO:0000256" key="1">
    <source>
        <dbReference type="ARBA" id="ARBA00004370"/>
    </source>
</evidence>